<dbReference type="GO" id="GO:0003755">
    <property type="term" value="F:peptidyl-prolyl cis-trans isomerase activity"/>
    <property type="evidence" value="ECO:0007669"/>
    <property type="project" value="UniProtKB-KW"/>
</dbReference>
<comment type="catalytic activity">
    <reaction evidence="1">
        <text>[protein]-peptidylproline (omega=180) = [protein]-peptidylproline (omega=0)</text>
        <dbReference type="Rhea" id="RHEA:16237"/>
        <dbReference type="Rhea" id="RHEA-COMP:10747"/>
        <dbReference type="Rhea" id="RHEA-COMP:10748"/>
        <dbReference type="ChEBI" id="CHEBI:83833"/>
        <dbReference type="ChEBI" id="CHEBI:83834"/>
        <dbReference type="EC" id="5.2.1.8"/>
    </reaction>
</comment>
<gene>
    <name evidence="6" type="ORF">EVA_02098</name>
</gene>
<keyword evidence="3" id="KW-0697">Rotamase</keyword>
<dbReference type="InterPro" id="IPR036944">
    <property type="entry name" value="PPIase_FKBP_N_sf"/>
</dbReference>
<dbReference type="Pfam" id="PF00254">
    <property type="entry name" value="FKBP_C"/>
    <property type="match status" value="1"/>
</dbReference>
<dbReference type="Pfam" id="PF01346">
    <property type="entry name" value="FKBP_N"/>
    <property type="match status" value="1"/>
</dbReference>
<evidence type="ECO:0000256" key="4">
    <source>
        <dbReference type="ARBA" id="ARBA00023235"/>
    </source>
</evidence>
<name>J9H6P0_9ZZZZ</name>
<accession>J9H6P0</accession>
<evidence type="ECO:0000256" key="1">
    <source>
        <dbReference type="ARBA" id="ARBA00000971"/>
    </source>
</evidence>
<evidence type="ECO:0000256" key="3">
    <source>
        <dbReference type="ARBA" id="ARBA00023110"/>
    </source>
</evidence>
<dbReference type="InterPro" id="IPR046357">
    <property type="entry name" value="PPIase_dom_sf"/>
</dbReference>
<dbReference type="InterPro" id="IPR001179">
    <property type="entry name" value="PPIase_FKBP_dom"/>
</dbReference>
<keyword evidence="4" id="KW-0413">Isomerase</keyword>
<comment type="caution">
    <text evidence="6">The sequence shown here is derived from an EMBL/GenBank/DDBJ whole genome shotgun (WGS) entry which is preliminary data.</text>
</comment>
<dbReference type="SUPFAM" id="SSF54534">
    <property type="entry name" value="FKBP-like"/>
    <property type="match status" value="1"/>
</dbReference>
<sequence>MYKNASTTQMDNQIDTVSYAMGIAAFPPAEYIQQMLMQAGSDSAYTQDYVNGLKDGLKIAEDKKQLAYNLGVKQSIEIYTQGIKGLEGRIFAADSNKHFSVDMIIAGLEDALEKQSIAFKDSTGRNLSQQEVGMILNRSIQTLNEQLNEGNKKAGEDFMKKVATQEGVQALGNGIYYKEIKAGDGKKPATGDKMEIEYEGRLIDGTVFDASSHRGQTAKFAVGVGAVVPGFDIALSNMSAGAEWEVYIPADQAYGPQDTGLIKPYSTLIFKIKAIGIVKEDSKK</sequence>
<dbReference type="AlphaFoldDB" id="J9H6P0"/>
<dbReference type="GO" id="GO:0006457">
    <property type="term" value="P:protein folding"/>
    <property type="evidence" value="ECO:0007669"/>
    <property type="project" value="InterPro"/>
</dbReference>
<evidence type="ECO:0000313" key="6">
    <source>
        <dbReference type="EMBL" id="EJX09790.1"/>
    </source>
</evidence>
<dbReference type="EC" id="5.2.1.8" evidence="2"/>
<proteinExistence type="predicted"/>
<evidence type="ECO:0000259" key="5">
    <source>
        <dbReference type="PROSITE" id="PS50059"/>
    </source>
</evidence>
<dbReference type="Gene3D" id="1.10.287.460">
    <property type="entry name" value="Peptidyl-prolyl cis-trans isomerase, FKBP-type, N-terminal domain"/>
    <property type="match status" value="1"/>
</dbReference>
<dbReference type="PANTHER" id="PTHR43811">
    <property type="entry name" value="FKBP-TYPE PEPTIDYL-PROLYL CIS-TRANS ISOMERASE FKPA"/>
    <property type="match status" value="1"/>
</dbReference>
<reference evidence="6" key="1">
    <citation type="journal article" date="2012" name="PLoS ONE">
        <title>Gene sets for utilization of primary and secondary nutrition supplies in the distal gut of endangered iberian lynx.</title>
        <authorList>
            <person name="Alcaide M."/>
            <person name="Messina E."/>
            <person name="Richter M."/>
            <person name="Bargiela R."/>
            <person name="Peplies J."/>
            <person name="Huws S.A."/>
            <person name="Newbold C.J."/>
            <person name="Golyshin P.N."/>
            <person name="Simon M.A."/>
            <person name="Lopez G."/>
            <person name="Yakimov M.M."/>
            <person name="Ferrer M."/>
        </authorList>
    </citation>
    <scope>NUCLEOTIDE SEQUENCE</scope>
</reference>
<dbReference type="EMBL" id="AMCI01000319">
    <property type="protein sequence ID" value="EJX09790.1"/>
    <property type="molecule type" value="Genomic_DNA"/>
</dbReference>
<evidence type="ECO:0000256" key="2">
    <source>
        <dbReference type="ARBA" id="ARBA00013194"/>
    </source>
</evidence>
<dbReference type="InterPro" id="IPR000774">
    <property type="entry name" value="PPIase_FKBP_N"/>
</dbReference>
<dbReference type="Gene3D" id="3.10.50.40">
    <property type="match status" value="1"/>
</dbReference>
<organism evidence="6">
    <name type="scientific">gut metagenome</name>
    <dbReference type="NCBI Taxonomy" id="749906"/>
    <lineage>
        <taxon>unclassified sequences</taxon>
        <taxon>metagenomes</taxon>
        <taxon>organismal metagenomes</taxon>
    </lineage>
</organism>
<feature type="domain" description="PPIase FKBP-type" evidence="5">
    <location>
        <begin position="191"/>
        <end position="278"/>
    </location>
</feature>
<dbReference type="PANTHER" id="PTHR43811:SF19">
    <property type="entry name" value="39 KDA FK506-BINDING NUCLEAR PROTEIN"/>
    <property type="match status" value="1"/>
</dbReference>
<protein>
    <recommendedName>
        <fullName evidence="2">peptidylprolyl isomerase</fullName>
        <ecNumber evidence="2">5.2.1.8</ecNumber>
    </recommendedName>
</protein>
<dbReference type="PROSITE" id="PS50059">
    <property type="entry name" value="FKBP_PPIASE"/>
    <property type="match status" value="1"/>
</dbReference>